<comment type="caution">
    <text evidence="1">The sequence shown here is derived from an EMBL/GenBank/DDBJ whole genome shotgun (WGS) entry which is preliminary data.</text>
</comment>
<reference evidence="1 2" key="1">
    <citation type="submission" date="2018-02" db="EMBL/GenBank/DDBJ databases">
        <title>Novel Leptospira species isolated from soil and water in Japan.</title>
        <authorList>
            <person name="Nakao R."/>
            <person name="Masuzawa T."/>
        </authorList>
    </citation>
    <scope>NUCLEOTIDE SEQUENCE [LARGE SCALE GENOMIC DNA]</scope>
    <source>
        <strain evidence="1 2">E8</strain>
    </source>
</reference>
<accession>A0A2P2CYE1</accession>
<dbReference type="Proteomes" id="UP000245076">
    <property type="component" value="Unassembled WGS sequence"/>
</dbReference>
<dbReference type="AlphaFoldDB" id="A0A2P2CYE1"/>
<protein>
    <recommendedName>
        <fullName evidence="3">PilZ domain-containing protein</fullName>
    </recommendedName>
</protein>
<dbReference type="RefSeq" id="WP_167396397.1">
    <property type="nucleotide sequence ID" value="NZ_BFAY01000005.1"/>
</dbReference>
<name>A0A2P2CYE1_9LEPT</name>
<dbReference type="EMBL" id="BFAY01000005">
    <property type="protein sequence ID" value="GBF37423.1"/>
    <property type="molecule type" value="Genomic_DNA"/>
</dbReference>
<organism evidence="1 2">
    <name type="scientific">Leptospira johnsonii</name>
    <dbReference type="NCBI Taxonomy" id="1917820"/>
    <lineage>
        <taxon>Bacteria</taxon>
        <taxon>Pseudomonadati</taxon>
        <taxon>Spirochaetota</taxon>
        <taxon>Spirochaetia</taxon>
        <taxon>Leptospirales</taxon>
        <taxon>Leptospiraceae</taxon>
        <taxon>Leptospira</taxon>
    </lineage>
</organism>
<gene>
    <name evidence="1" type="ORF">LPTSP1_04030</name>
</gene>
<keyword evidence="2" id="KW-1185">Reference proteome</keyword>
<evidence type="ECO:0000313" key="1">
    <source>
        <dbReference type="EMBL" id="GBF37423.1"/>
    </source>
</evidence>
<sequence length="101" mass="11424">MRYNRIPSTLNVGFQVLESSKLRIAENVLVGIVHRTEIPWEPGTNLALQVGTISVSGSIDIPMKVIKCDRVSDAEYDVFLNYTEKDFDKIKEIEELIQTLA</sequence>
<evidence type="ECO:0008006" key="3">
    <source>
        <dbReference type="Google" id="ProtNLM"/>
    </source>
</evidence>
<proteinExistence type="predicted"/>
<evidence type="ECO:0000313" key="2">
    <source>
        <dbReference type="Proteomes" id="UP000245076"/>
    </source>
</evidence>